<feature type="compositionally biased region" description="Polar residues" evidence="1">
    <location>
        <begin position="25"/>
        <end position="48"/>
    </location>
</feature>
<evidence type="ECO:0008006" key="5">
    <source>
        <dbReference type="Google" id="ProtNLM"/>
    </source>
</evidence>
<protein>
    <recommendedName>
        <fullName evidence="5">Outer membrane beta-barrel protein</fullName>
    </recommendedName>
</protein>
<organism evidence="3 4">
    <name type="scientific">Hymenobacter lutimineralis</name>
    <dbReference type="NCBI Taxonomy" id="2606448"/>
    <lineage>
        <taxon>Bacteria</taxon>
        <taxon>Pseudomonadati</taxon>
        <taxon>Bacteroidota</taxon>
        <taxon>Cytophagia</taxon>
        <taxon>Cytophagales</taxon>
        <taxon>Hymenobacteraceae</taxon>
        <taxon>Hymenobacter</taxon>
    </lineage>
</organism>
<feature type="region of interest" description="Disordered" evidence="1">
    <location>
        <begin position="25"/>
        <end position="59"/>
    </location>
</feature>
<name>A0A5D6US89_9BACT</name>
<keyword evidence="2" id="KW-0732">Signal</keyword>
<reference evidence="3 4" key="1">
    <citation type="submission" date="2019-08" db="EMBL/GenBank/DDBJ databases">
        <authorList>
            <person name="Seo M.-J."/>
        </authorList>
    </citation>
    <scope>NUCLEOTIDE SEQUENCE [LARGE SCALE GENOMIC DNA]</scope>
    <source>
        <strain evidence="3 4">KIGAM108</strain>
    </source>
</reference>
<keyword evidence="4" id="KW-1185">Reference proteome</keyword>
<dbReference type="AlphaFoldDB" id="A0A5D6US89"/>
<dbReference type="EMBL" id="VTHL01000025">
    <property type="protein sequence ID" value="TYZ06343.1"/>
    <property type="molecule type" value="Genomic_DNA"/>
</dbReference>
<evidence type="ECO:0000313" key="4">
    <source>
        <dbReference type="Proteomes" id="UP000322791"/>
    </source>
</evidence>
<gene>
    <name evidence="3" type="ORF">FY528_18390</name>
</gene>
<feature type="chain" id="PRO_5022888666" description="Outer membrane beta-barrel protein" evidence="2">
    <location>
        <begin position="24"/>
        <end position="244"/>
    </location>
</feature>
<feature type="signal peptide" evidence="2">
    <location>
        <begin position="1"/>
        <end position="23"/>
    </location>
</feature>
<sequence>MKQLALVLSLGGASLWLAPTVAAQTTDSTSTKPQLNTGLPTAPARNQPTPAPVYQPEGVPAEATPRAENVPAAPPQVQQAPTVPRRFFLYSNFGLGFSSNPYYGSQFNASIAPAIGYRVTERLALGPGISYAYNRISPPRGVQGQGFSTNSFGVKGFMQFIVFQEFFLHGEYEVTRAEALYQDNTGRVFVGKTTVNTPLLGAGYRQQFGDRAAGDITLLYNFNDGINDIYGQPVVRFSFLFDLK</sequence>
<comment type="caution">
    <text evidence="3">The sequence shown here is derived from an EMBL/GenBank/DDBJ whole genome shotgun (WGS) entry which is preliminary data.</text>
</comment>
<dbReference type="RefSeq" id="WP_149072493.1">
    <property type="nucleotide sequence ID" value="NZ_VTHL01000025.1"/>
</dbReference>
<dbReference type="Proteomes" id="UP000322791">
    <property type="component" value="Unassembled WGS sequence"/>
</dbReference>
<evidence type="ECO:0000256" key="1">
    <source>
        <dbReference type="SAM" id="MobiDB-lite"/>
    </source>
</evidence>
<proteinExistence type="predicted"/>
<accession>A0A5D6US89</accession>
<evidence type="ECO:0000313" key="3">
    <source>
        <dbReference type="EMBL" id="TYZ06343.1"/>
    </source>
</evidence>
<evidence type="ECO:0000256" key="2">
    <source>
        <dbReference type="SAM" id="SignalP"/>
    </source>
</evidence>